<feature type="binding site" evidence="8">
    <location>
        <begin position="26"/>
        <end position="31"/>
    </location>
    <ligand>
        <name>ATP</name>
        <dbReference type="ChEBI" id="CHEBI:30616"/>
    </ligand>
</feature>
<dbReference type="GO" id="GO:0032267">
    <property type="term" value="F:tRNA(Ile)-lysidine synthase activity"/>
    <property type="evidence" value="ECO:0007669"/>
    <property type="project" value="UniProtKB-EC"/>
</dbReference>
<dbReference type="RefSeq" id="WP_055242406.1">
    <property type="nucleotide sequence ID" value="NZ_JABTTG010000016.1"/>
</dbReference>
<dbReference type="SMART" id="SM00977">
    <property type="entry name" value="TilS_C"/>
    <property type="match status" value="1"/>
</dbReference>
<evidence type="ECO:0000259" key="9">
    <source>
        <dbReference type="SMART" id="SM00977"/>
    </source>
</evidence>
<name>A0A9Q9CLK4_9FIRM</name>
<keyword evidence="12" id="KW-1185">Reference proteome</keyword>
<evidence type="ECO:0000256" key="3">
    <source>
        <dbReference type="ARBA" id="ARBA00022598"/>
    </source>
</evidence>
<dbReference type="SUPFAM" id="SSF56037">
    <property type="entry name" value="PheT/TilS domain"/>
    <property type="match status" value="1"/>
</dbReference>
<dbReference type="GO" id="GO:0006400">
    <property type="term" value="P:tRNA modification"/>
    <property type="evidence" value="ECO:0007669"/>
    <property type="project" value="UniProtKB-UniRule"/>
</dbReference>
<comment type="function">
    <text evidence="8">Ligates lysine onto the cytidine present at position 34 of the AUA codon-specific tRNA(Ile) that contains the anticodon CAU, in an ATP-dependent manner. Cytidine is converted to lysidine, thus changing the amino acid specificity of the tRNA from methionine to isoleucine.</text>
</comment>
<dbReference type="NCBIfam" id="TIGR02432">
    <property type="entry name" value="lysidine_TilS_N"/>
    <property type="match status" value="1"/>
</dbReference>
<evidence type="ECO:0000256" key="7">
    <source>
        <dbReference type="ARBA" id="ARBA00048539"/>
    </source>
</evidence>
<dbReference type="EMBL" id="CP071249">
    <property type="protein sequence ID" value="UUF05097.1"/>
    <property type="molecule type" value="Genomic_DNA"/>
</dbReference>
<dbReference type="InterPro" id="IPR011063">
    <property type="entry name" value="TilS/TtcA_N"/>
</dbReference>
<dbReference type="Pfam" id="PF01171">
    <property type="entry name" value="ATP_bind_3"/>
    <property type="match status" value="1"/>
</dbReference>
<feature type="domain" description="Lysidine-tRNA(Ile) synthetase C-terminal" evidence="9">
    <location>
        <begin position="375"/>
        <end position="447"/>
    </location>
</feature>
<dbReference type="Proteomes" id="UP001058072">
    <property type="component" value="Chromosome"/>
</dbReference>
<dbReference type="Proteomes" id="UP001058016">
    <property type="component" value="Chromosome"/>
</dbReference>
<dbReference type="GO" id="GO:0005524">
    <property type="term" value="F:ATP binding"/>
    <property type="evidence" value="ECO:0007669"/>
    <property type="project" value="UniProtKB-UniRule"/>
</dbReference>
<evidence type="ECO:0000256" key="1">
    <source>
        <dbReference type="ARBA" id="ARBA00004496"/>
    </source>
</evidence>
<dbReference type="InterPro" id="IPR012795">
    <property type="entry name" value="tRNA_Ile_lys_synt_N"/>
</dbReference>
<dbReference type="Pfam" id="PF09179">
    <property type="entry name" value="TilS"/>
    <property type="match status" value="1"/>
</dbReference>
<evidence type="ECO:0000256" key="6">
    <source>
        <dbReference type="ARBA" id="ARBA00022840"/>
    </source>
</evidence>
<dbReference type="HAMAP" id="MF_01161">
    <property type="entry name" value="tRNA_Ile_lys_synt"/>
    <property type="match status" value="1"/>
</dbReference>
<comment type="similarity">
    <text evidence="8">Belongs to the tRNA(Ile)-lysidine synthase family.</text>
</comment>
<proteinExistence type="inferred from homology"/>
<comment type="catalytic activity">
    <reaction evidence="7 8">
        <text>cytidine(34) in tRNA(Ile2) + L-lysine + ATP = lysidine(34) in tRNA(Ile2) + AMP + diphosphate + H(+)</text>
        <dbReference type="Rhea" id="RHEA:43744"/>
        <dbReference type="Rhea" id="RHEA-COMP:10625"/>
        <dbReference type="Rhea" id="RHEA-COMP:10670"/>
        <dbReference type="ChEBI" id="CHEBI:15378"/>
        <dbReference type="ChEBI" id="CHEBI:30616"/>
        <dbReference type="ChEBI" id="CHEBI:32551"/>
        <dbReference type="ChEBI" id="CHEBI:33019"/>
        <dbReference type="ChEBI" id="CHEBI:82748"/>
        <dbReference type="ChEBI" id="CHEBI:83665"/>
        <dbReference type="ChEBI" id="CHEBI:456215"/>
        <dbReference type="EC" id="6.3.4.19"/>
    </reaction>
</comment>
<protein>
    <recommendedName>
        <fullName evidence="8">tRNA(Ile)-lysidine synthase</fullName>
        <ecNumber evidence="8">6.3.4.19</ecNumber>
    </recommendedName>
    <alternativeName>
        <fullName evidence="8">tRNA(Ile)-2-lysyl-cytidine synthase</fullName>
    </alternativeName>
    <alternativeName>
        <fullName evidence="8">tRNA(Ile)-lysidine synthetase</fullName>
    </alternativeName>
</protein>
<evidence type="ECO:0000313" key="11">
    <source>
        <dbReference type="EMBL" id="UUF09451.1"/>
    </source>
</evidence>
<keyword evidence="4 8" id="KW-0819">tRNA processing</keyword>
<reference evidence="11 12" key="1">
    <citation type="submission" date="2021-03" db="EMBL/GenBank/DDBJ databases">
        <title>Comparative Genomics and Metabolomics in the genus Turicibacter.</title>
        <authorList>
            <person name="Maki J."/>
            <person name="Looft T."/>
        </authorList>
    </citation>
    <scope>NUCLEOTIDE SEQUENCE</scope>
    <source>
        <strain evidence="11">ISU324</strain>
        <strain evidence="10 12">MMM721</strain>
    </source>
</reference>
<dbReference type="InterPro" id="IPR015262">
    <property type="entry name" value="tRNA_Ile_lys_synt_subst-bd"/>
</dbReference>
<organism evidence="11 13">
    <name type="scientific">Turicibacter bilis</name>
    <dbReference type="NCBI Taxonomy" id="2735723"/>
    <lineage>
        <taxon>Bacteria</taxon>
        <taxon>Bacillati</taxon>
        <taxon>Bacillota</taxon>
        <taxon>Erysipelotrichia</taxon>
        <taxon>Erysipelotrichales</taxon>
        <taxon>Turicibacteraceae</taxon>
        <taxon>Turicibacter</taxon>
    </lineage>
</organism>
<keyword evidence="3 8" id="KW-0436">Ligase</keyword>
<dbReference type="InterPro" id="IPR012094">
    <property type="entry name" value="tRNA_Ile_lys_synt"/>
</dbReference>
<keyword evidence="6 8" id="KW-0067">ATP-binding</keyword>
<dbReference type="EC" id="6.3.4.19" evidence="8"/>
<dbReference type="SUPFAM" id="SSF82829">
    <property type="entry name" value="MesJ substrate recognition domain-like"/>
    <property type="match status" value="1"/>
</dbReference>
<evidence type="ECO:0000256" key="4">
    <source>
        <dbReference type="ARBA" id="ARBA00022694"/>
    </source>
</evidence>
<accession>A0A9Q9CLK4</accession>
<dbReference type="CDD" id="cd01992">
    <property type="entry name" value="TilS_N"/>
    <property type="match status" value="1"/>
</dbReference>
<evidence type="ECO:0000256" key="5">
    <source>
        <dbReference type="ARBA" id="ARBA00022741"/>
    </source>
</evidence>
<evidence type="ECO:0000313" key="12">
    <source>
        <dbReference type="Proteomes" id="UP001058016"/>
    </source>
</evidence>
<dbReference type="Pfam" id="PF11734">
    <property type="entry name" value="TilS_C"/>
    <property type="match status" value="1"/>
</dbReference>
<dbReference type="InterPro" id="IPR012796">
    <property type="entry name" value="Lysidine-tRNA-synth_C"/>
</dbReference>
<comment type="subcellular location">
    <subcellularLocation>
        <location evidence="1 8">Cytoplasm</location>
    </subcellularLocation>
</comment>
<dbReference type="Gene3D" id="3.30.465.60">
    <property type="match status" value="1"/>
</dbReference>
<dbReference type="InterPro" id="IPR014729">
    <property type="entry name" value="Rossmann-like_a/b/a_fold"/>
</dbReference>
<evidence type="ECO:0000313" key="10">
    <source>
        <dbReference type="EMBL" id="UUF05097.1"/>
    </source>
</evidence>
<dbReference type="SUPFAM" id="SSF52402">
    <property type="entry name" value="Adenine nucleotide alpha hydrolases-like"/>
    <property type="match status" value="1"/>
</dbReference>
<dbReference type="NCBIfam" id="TIGR02433">
    <property type="entry name" value="lysidine_TilS_C"/>
    <property type="match status" value="1"/>
</dbReference>
<dbReference type="GO" id="GO:0005737">
    <property type="term" value="C:cytoplasm"/>
    <property type="evidence" value="ECO:0007669"/>
    <property type="project" value="UniProtKB-SubCell"/>
</dbReference>
<dbReference type="Gene3D" id="3.40.50.620">
    <property type="entry name" value="HUPs"/>
    <property type="match status" value="1"/>
</dbReference>
<comment type="domain">
    <text evidence="8">The N-terminal region contains the highly conserved SGGXDS motif, predicted to be a P-loop motif involved in ATP binding.</text>
</comment>
<evidence type="ECO:0000256" key="8">
    <source>
        <dbReference type="HAMAP-Rule" id="MF_01161"/>
    </source>
</evidence>
<evidence type="ECO:0000256" key="2">
    <source>
        <dbReference type="ARBA" id="ARBA00022490"/>
    </source>
</evidence>
<dbReference type="PANTHER" id="PTHR43033:SF1">
    <property type="entry name" value="TRNA(ILE)-LYSIDINE SYNTHASE-RELATED"/>
    <property type="match status" value="1"/>
</dbReference>
<sequence>MQKVILETIKKYNLFEKNNSVIVAVSGGADSMALLHFMKHFATTHQLRLIVAHVNHKKRENSELDEILVEQVSRAYDLPYEVYYLPKTNEVENFHEYARNKRYEFFKSVANDYGAGCLVTAHHADDQLETQLHRFLYQNIPSGLIGIEPTTINEGLKVVRPLIAVTKKQIYEYCEKEQVLFREDESNKSDVYTRNRIRKYIVPELVKESPSIYEHARMISEQLSEDEAYFSAQVDQLMSHVFQSEGTFEVSRSFLQELPPSLMRRLIKRILQKFTLKDIQTMHIEEIQKLIKNPKPNLMLTLPHQISCIIAYDVVKFSTIPLLEHDYEVVLSFDTRTVLPIGSVIKVSENKVDEKTEKSCINKVHLCYNEIELPLKVRTRRPGDRIQLMNDYGSKKVKEIMIENKIPRVLRDSWPIVTDANDQIIWIPLLKKSALCHRQVKGHVITIDYCHRGGNEKDA</sequence>
<gene>
    <name evidence="8 11" type="primary">tilS</name>
    <name evidence="10" type="ORF">J0J69_08205</name>
    <name evidence="11" type="ORF">J0J70_05735</name>
</gene>
<dbReference type="EMBL" id="CP071250">
    <property type="protein sequence ID" value="UUF09451.1"/>
    <property type="molecule type" value="Genomic_DNA"/>
</dbReference>
<keyword evidence="5 8" id="KW-0547">Nucleotide-binding</keyword>
<keyword evidence="2 8" id="KW-0963">Cytoplasm</keyword>
<dbReference type="AlphaFoldDB" id="A0A9Q9CLK4"/>
<dbReference type="PANTHER" id="PTHR43033">
    <property type="entry name" value="TRNA(ILE)-LYSIDINE SYNTHASE-RELATED"/>
    <property type="match status" value="1"/>
</dbReference>
<evidence type="ECO:0000313" key="13">
    <source>
        <dbReference type="Proteomes" id="UP001058072"/>
    </source>
</evidence>